<feature type="transmembrane region" description="Helical" evidence="1">
    <location>
        <begin position="78"/>
        <end position="101"/>
    </location>
</feature>
<keyword evidence="1" id="KW-0472">Membrane</keyword>
<accession>A0AAN6WF70</accession>
<keyword evidence="1" id="KW-0812">Transmembrane</keyword>
<comment type="caution">
    <text evidence="2">The sequence shown here is derived from an EMBL/GenBank/DDBJ whole genome shotgun (WGS) entry which is preliminary data.</text>
</comment>
<reference evidence="2" key="1">
    <citation type="journal article" date="2023" name="Mol. Phylogenet. Evol.">
        <title>Genome-scale phylogeny and comparative genomics of the fungal order Sordariales.</title>
        <authorList>
            <person name="Hensen N."/>
            <person name="Bonometti L."/>
            <person name="Westerberg I."/>
            <person name="Brannstrom I.O."/>
            <person name="Guillou S."/>
            <person name="Cros-Aarteil S."/>
            <person name="Calhoun S."/>
            <person name="Haridas S."/>
            <person name="Kuo A."/>
            <person name="Mondo S."/>
            <person name="Pangilinan J."/>
            <person name="Riley R."/>
            <person name="LaButti K."/>
            <person name="Andreopoulos B."/>
            <person name="Lipzen A."/>
            <person name="Chen C."/>
            <person name="Yan M."/>
            <person name="Daum C."/>
            <person name="Ng V."/>
            <person name="Clum A."/>
            <person name="Steindorff A."/>
            <person name="Ohm R.A."/>
            <person name="Martin F."/>
            <person name="Silar P."/>
            <person name="Natvig D.O."/>
            <person name="Lalanne C."/>
            <person name="Gautier V."/>
            <person name="Ament-Velasquez S.L."/>
            <person name="Kruys A."/>
            <person name="Hutchinson M.I."/>
            <person name="Powell A.J."/>
            <person name="Barry K."/>
            <person name="Miller A.N."/>
            <person name="Grigoriev I.V."/>
            <person name="Debuchy R."/>
            <person name="Gladieux P."/>
            <person name="Hiltunen Thoren M."/>
            <person name="Johannesson H."/>
        </authorList>
    </citation>
    <scope>NUCLEOTIDE SEQUENCE</scope>
    <source>
        <strain evidence="2">CBS 892.96</strain>
    </source>
</reference>
<reference evidence="2" key="2">
    <citation type="submission" date="2023-05" db="EMBL/GenBank/DDBJ databases">
        <authorList>
            <consortium name="Lawrence Berkeley National Laboratory"/>
            <person name="Steindorff A."/>
            <person name="Hensen N."/>
            <person name="Bonometti L."/>
            <person name="Westerberg I."/>
            <person name="Brannstrom I.O."/>
            <person name="Guillou S."/>
            <person name="Cros-Aarteil S."/>
            <person name="Calhoun S."/>
            <person name="Haridas S."/>
            <person name="Kuo A."/>
            <person name="Mondo S."/>
            <person name="Pangilinan J."/>
            <person name="Riley R."/>
            <person name="Labutti K."/>
            <person name="Andreopoulos B."/>
            <person name="Lipzen A."/>
            <person name="Chen C."/>
            <person name="Yanf M."/>
            <person name="Daum C."/>
            <person name="Ng V."/>
            <person name="Clum A."/>
            <person name="Ohm R."/>
            <person name="Martin F."/>
            <person name="Silar P."/>
            <person name="Natvig D."/>
            <person name="Lalanne C."/>
            <person name="Gautier V."/>
            <person name="Ament-Velasquez S.L."/>
            <person name="Kruys A."/>
            <person name="Hutchinson M.I."/>
            <person name="Powell A.J."/>
            <person name="Barry K."/>
            <person name="Miller A.N."/>
            <person name="Grigoriev I.V."/>
            <person name="Debuchy R."/>
            <person name="Gladieux P."/>
            <person name="Thoren M.H."/>
            <person name="Johannesson H."/>
        </authorList>
    </citation>
    <scope>NUCLEOTIDE SEQUENCE</scope>
    <source>
        <strain evidence="2">CBS 892.96</strain>
    </source>
</reference>
<gene>
    <name evidence="2" type="ORF">QBC36DRAFT_15268</name>
</gene>
<keyword evidence="1" id="KW-1133">Transmembrane helix</keyword>
<feature type="transmembrane region" description="Helical" evidence="1">
    <location>
        <begin position="121"/>
        <end position="143"/>
    </location>
</feature>
<proteinExistence type="predicted"/>
<keyword evidence="3" id="KW-1185">Reference proteome</keyword>
<dbReference type="EMBL" id="MU866095">
    <property type="protein sequence ID" value="KAK4180716.1"/>
    <property type="molecule type" value="Genomic_DNA"/>
</dbReference>
<protein>
    <submittedName>
        <fullName evidence="2">Uncharacterized protein</fullName>
    </submittedName>
</protein>
<feature type="transmembrane region" description="Helical" evidence="1">
    <location>
        <begin position="155"/>
        <end position="177"/>
    </location>
</feature>
<evidence type="ECO:0000256" key="1">
    <source>
        <dbReference type="SAM" id="Phobius"/>
    </source>
</evidence>
<feature type="transmembrane region" description="Helical" evidence="1">
    <location>
        <begin position="12"/>
        <end position="33"/>
    </location>
</feature>
<evidence type="ECO:0000313" key="2">
    <source>
        <dbReference type="EMBL" id="KAK4180716.1"/>
    </source>
</evidence>
<dbReference type="AlphaFoldDB" id="A0AAN6WF70"/>
<sequence length="188" mass="20694">MQHTRHFRWKLIHLLSILVHLGLVCVGSVAYVYNLGQNARPLEWINLEISSADPNPCPLTLVDGIRSWGAFDVAGRTLLMSCIFVGALGLTINIATFGLLLSMETHKVTLTEGQQHWRKQIITVFACVLNIFLAGAGVGMTGILSTRIVESKSMIMPLIWVSIQVPIALSTAIIDAVKNYREGQDLLD</sequence>
<name>A0AAN6WF70_9PEZI</name>
<dbReference type="Proteomes" id="UP001302321">
    <property type="component" value="Unassembled WGS sequence"/>
</dbReference>
<evidence type="ECO:0000313" key="3">
    <source>
        <dbReference type="Proteomes" id="UP001302321"/>
    </source>
</evidence>
<organism evidence="2 3">
    <name type="scientific">Triangularia setosa</name>
    <dbReference type="NCBI Taxonomy" id="2587417"/>
    <lineage>
        <taxon>Eukaryota</taxon>
        <taxon>Fungi</taxon>
        <taxon>Dikarya</taxon>
        <taxon>Ascomycota</taxon>
        <taxon>Pezizomycotina</taxon>
        <taxon>Sordariomycetes</taxon>
        <taxon>Sordariomycetidae</taxon>
        <taxon>Sordariales</taxon>
        <taxon>Podosporaceae</taxon>
        <taxon>Triangularia</taxon>
    </lineage>
</organism>